<keyword evidence="4" id="KW-1185">Reference proteome</keyword>
<evidence type="ECO:0000313" key="3">
    <source>
        <dbReference type="EMBL" id="KAK5781796.1"/>
    </source>
</evidence>
<dbReference type="InterPro" id="IPR008862">
    <property type="entry name" value="Tcp11"/>
</dbReference>
<feature type="compositionally biased region" description="Polar residues" evidence="2">
    <location>
        <begin position="29"/>
        <end position="38"/>
    </location>
</feature>
<gene>
    <name evidence="3" type="ORF">RI543_000696</name>
</gene>
<evidence type="ECO:0000313" key="4">
    <source>
        <dbReference type="Proteomes" id="UP001306508"/>
    </source>
</evidence>
<dbReference type="Pfam" id="PF05794">
    <property type="entry name" value="Tcp11"/>
    <property type="match status" value="1"/>
</dbReference>
<dbReference type="PANTHER" id="PTHR12832">
    <property type="entry name" value="TESTIS-SPECIFIC PROTEIN PBS13 T-COMPLEX 11"/>
    <property type="match status" value="1"/>
</dbReference>
<evidence type="ECO:0000256" key="2">
    <source>
        <dbReference type="SAM" id="MobiDB-lite"/>
    </source>
</evidence>
<accession>A0AAN8A9D6</accession>
<comment type="caution">
    <text evidence="3">The sequence shown here is derived from an EMBL/GenBank/DDBJ whole genome shotgun (WGS) entry which is preliminary data.</text>
</comment>
<reference evidence="4" key="1">
    <citation type="submission" date="2023-07" db="EMBL/GenBank/DDBJ databases">
        <title>A draft genome of Kazachstania heterogenica Y-27499.</title>
        <authorList>
            <person name="Donic C."/>
            <person name="Kralova J.S."/>
            <person name="Fidel L."/>
            <person name="Ben-Dor S."/>
            <person name="Jung S."/>
        </authorList>
    </citation>
    <scope>NUCLEOTIDE SEQUENCE [LARGE SCALE GENOMIC DNA]</scope>
    <source>
        <strain evidence="4">Y27499</strain>
    </source>
</reference>
<dbReference type="PANTHER" id="PTHR12832:SF11">
    <property type="entry name" value="LD23868P"/>
    <property type="match status" value="1"/>
</dbReference>
<comment type="similarity">
    <text evidence="1">Belongs to the TCP11 family.</text>
</comment>
<dbReference type="Proteomes" id="UP001306508">
    <property type="component" value="Unassembled WGS sequence"/>
</dbReference>
<evidence type="ECO:0000256" key="1">
    <source>
        <dbReference type="ARBA" id="ARBA00010954"/>
    </source>
</evidence>
<feature type="compositionally biased region" description="Low complexity" evidence="2">
    <location>
        <begin position="39"/>
        <end position="78"/>
    </location>
</feature>
<protein>
    <submittedName>
        <fullName evidence="3">Uncharacterized protein</fullName>
    </submittedName>
</protein>
<feature type="region of interest" description="Disordered" evidence="2">
    <location>
        <begin position="29"/>
        <end position="83"/>
    </location>
</feature>
<organism evidence="3 4">
    <name type="scientific">Arxiozyma heterogenica</name>
    <dbReference type="NCBI Taxonomy" id="278026"/>
    <lineage>
        <taxon>Eukaryota</taxon>
        <taxon>Fungi</taxon>
        <taxon>Dikarya</taxon>
        <taxon>Ascomycota</taxon>
        <taxon>Saccharomycotina</taxon>
        <taxon>Saccharomycetes</taxon>
        <taxon>Saccharomycetales</taxon>
        <taxon>Saccharomycetaceae</taxon>
        <taxon>Arxiozyma</taxon>
    </lineage>
</organism>
<dbReference type="GO" id="GO:0010737">
    <property type="term" value="P:protein kinase A signaling"/>
    <property type="evidence" value="ECO:0007669"/>
    <property type="project" value="TreeGrafter"/>
</dbReference>
<name>A0AAN8A9D6_9SACH</name>
<dbReference type="AlphaFoldDB" id="A0AAN8A9D6"/>
<proteinExistence type="inferred from homology"/>
<dbReference type="EMBL" id="JAWIZZ010000029">
    <property type="protein sequence ID" value="KAK5781796.1"/>
    <property type="molecule type" value="Genomic_DNA"/>
</dbReference>
<sequence>MDHPRTSSIATISSNTDNTTTVSSIASMMNQTDNSPNQTAPASNNTPNSSSINISRSSISNTNNNANRRSIDSNDNSNVYKTYDNNTGNANILTSEPYHSMELQTNNNTGTNMNLNSNTIIKFDTSHQQNNKSLSTNFPLHSEKTKNDANILHNIENDFSSNLFKNYDPITGEFLGKKERTNTPSGFIQNGSSVNNSSISTCAHQQDKPVPIATLLSTPIHPDPLSTKLPPTSDKIMLTAIPPALKILTTMKSRSYSVPTILHSSMKKLSNNHVIYTHSMSGNSHGPIKNNKVTKSIYNSGNTNNTNNHEIINPGSWRRHYQQHQHHIITCQSNQHSNPNNNGTLATNVVIPLVPHSKAPNSTSSSNINLKISSNSNSTAKSSAQKIDKQEIINSNILPVMSVQGTRTFDNKDSVSPNKIRRDNDESLISKDRINYFIQQRSLQLNMILPPINLQCLKEIDLQEIVKNPQLRHDIVFDPLLQFRPNLDGERGIKKRQVWDKYWYDVENELIIYMNQPNMFNYNHTRLVPLFDTLREILLTIVPQRESQQIENILDTELNVQNLVKSGNVWLAMNDLASWLAQLFKHHCAPMRDTWVDKMKCKFDNAKETQSMTELMDGFKSIFQILEAMKLDIANHQIRLLRPAILSNAVEFEKQYFNSLMEGISLREVNTNENNINDDRKFLLRSSLMWFKDKFSEYLPTLENNNMNAKVMIPQVYKIYIKSIISLLSCNKMVREYPTSLSFDHARLILLRADIRQLVCLLVCRLHFQQLVASDKNIDPPVKKYILTNYDNNKLQNEIISIITDEHGNCRWTKNTLSIAIHLCKVIKDLTLEYNAHNKDKSENLATRNDIDESGNTSINESSMLLSKKVPILDNQKISFSKSWLSKQTQPLSEIYSVLEKRVFSLLEETIFDNAECTMDGRVNQEFVYSYNPIISTISSNNNKEFFTMERVINQGETSNNKLTSFRTLKKNFKTKTSNNIMAIADMEQFENIYRHLNTIINFHWSVFNSHYIDMVSESVQTI</sequence>